<evidence type="ECO:0000256" key="2">
    <source>
        <dbReference type="SAM" id="SignalP"/>
    </source>
</evidence>
<feature type="region of interest" description="Disordered" evidence="1">
    <location>
        <begin position="323"/>
        <end position="378"/>
    </location>
</feature>
<sequence length="378" mass="39533">MTQSRWWRLGGILPLVGALVGAAGCTAETGQGDTSPSDEAAEAALAKGPRGAGGPREGFGGHRGGPRGPEHLLRAALHELDLSDAQEATIEGALEGLRDGAKERPKDGAVFAALAEGVRAGKIDRAAIEAKLPDAGRAAEERRARVAGALSTLHATLTKEQRRQLVDGIAAKMDERGKRGPRGGEHHHGPRGGEHHRGPRGGEHHRGGMGGPGMRGGPLGYLLAGLDLRDEQRAQIDKALEAARPGDADRVGRKEDHAARRAEMRARLEAFAADRFDANAFLPRPPAGEKMGPAAHLDRMVGALAAIVPILDEAQRNALAERIEKGPAAVRPERGERGPGPGRHGREHGPGHGMRGPGPGGPGFERGFGPGGRGPERR</sequence>
<gene>
    <name evidence="3" type="ordered locus">sce8794</name>
</gene>
<feature type="compositionally biased region" description="Polar residues" evidence="1">
    <location>
        <begin position="28"/>
        <end position="37"/>
    </location>
</feature>
<keyword evidence="4" id="KW-1185">Reference proteome</keyword>
<organism evidence="3 4">
    <name type="scientific">Sorangium cellulosum (strain So ce56)</name>
    <name type="common">Polyangium cellulosum (strain So ce56)</name>
    <dbReference type="NCBI Taxonomy" id="448385"/>
    <lineage>
        <taxon>Bacteria</taxon>
        <taxon>Pseudomonadati</taxon>
        <taxon>Myxococcota</taxon>
        <taxon>Polyangia</taxon>
        <taxon>Polyangiales</taxon>
        <taxon>Polyangiaceae</taxon>
        <taxon>Sorangium</taxon>
    </lineage>
</organism>
<feature type="signal peptide" evidence="2">
    <location>
        <begin position="1"/>
        <end position="22"/>
    </location>
</feature>
<dbReference type="EMBL" id="AM746676">
    <property type="protein sequence ID" value="CAN98966.1"/>
    <property type="molecule type" value="Genomic_DNA"/>
</dbReference>
<protein>
    <recommendedName>
        <fullName evidence="5">Secreted protein</fullName>
    </recommendedName>
</protein>
<evidence type="ECO:0000313" key="4">
    <source>
        <dbReference type="Proteomes" id="UP000002139"/>
    </source>
</evidence>
<dbReference type="AlphaFoldDB" id="A9G524"/>
<dbReference type="GO" id="GO:0030288">
    <property type="term" value="C:outer membrane-bounded periplasmic space"/>
    <property type="evidence" value="ECO:0007669"/>
    <property type="project" value="TreeGrafter"/>
</dbReference>
<evidence type="ECO:0000313" key="3">
    <source>
        <dbReference type="EMBL" id="CAN98966.1"/>
    </source>
</evidence>
<accession>A9G524</accession>
<dbReference type="RefSeq" id="WP_012241405.1">
    <property type="nucleotide sequence ID" value="NC_010162.1"/>
</dbReference>
<dbReference type="GO" id="GO:0051082">
    <property type="term" value="F:unfolded protein binding"/>
    <property type="evidence" value="ECO:0007669"/>
    <property type="project" value="TreeGrafter"/>
</dbReference>
<feature type="chain" id="PRO_5002738880" description="Secreted protein" evidence="2">
    <location>
        <begin position="23"/>
        <end position="378"/>
    </location>
</feature>
<dbReference type="Proteomes" id="UP000002139">
    <property type="component" value="Chromosome"/>
</dbReference>
<feature type="compositionally biased region" description="Gly residues" evidence="1">
    <location>
        <begin position="351"/>
        <end position="378"/>
    </location>
</feature>
<name>A9G524_SORC5</name>
<dbReference type="InterPro" id="IPR052211">
    <property type="entry name" value="Cpx_auxiliary_protein"/>
</dbReference>
<feature type="region of interest" description="Disordered" evidence="1">
    <location>
        <begin position="27"/>
        <end position="68"/>
    </location>
</feature>
<dbReference type="KEGG" id="scl:sce8794"/>
<proteinExistence type="predicted"/>
<evidence type="ECO:0008006" key="5">
    <source>
        <dbReference type="Google" id="ProtNLM"/>
    </source>
</evidence>
<feature type="compositionally biased region" description="Basic and acidic residues" evidence="1">
    <location>
        <begin position="174"/>
        <end position="206"/>
    </location>
</feature>
<dbReference type="BioCyc" id="SCEL448385:SCE_RS45065-MONOMER"/>
<feature type="compositionally biased region" description="Gly residues" evidence="1">
    <location>
        <begin position="50"/>
        <end position="67"/>
    </location>
</feature>
<dbReference type="Gene3D" id="1.20.120.1490">
    <property type="match status" value="2"/>
</dbReference>
<feature type="region of interest" description="Disordered" evidence="1">
    <location>
        <begin position="174"/>
        <end position="216"/>
    </location>
</feature>
<feature type="compositionally biased region" description="Basic and acidic residues" evidence="1">
    <location>
        <begin position="323"/>
        <end position="337"/>
    </location>
</feature>
<evidence type="ECO:0000256" key="1">
    <source>
        <dbReference type="SAM" id="MobiDB-lite"/>
    </source>
</evidence>
<dbReference type="HOGENOM" id="CLU_731379_0_0_7"/>
<dbReference type="STRING" id="448385.sce8794"/>
<reference evidence="3 4" key="1">
    <citation type="journal article" date="2007" name="Nat. Biotechnol.">
        <title>Complete genome sequence of the myxobacterium Sorangium cellulosum.</title>
        <authorList>
            <person name="Schneiker S."/>
            <person name="Perlova O."/>
            <person name="Kaiser O."/>
            <person name="Gerth K."/>
            <person name="Alici A."/>
            <person name="Altmeyer M.O."/>
            <person name="Bartels D."/>
            <person name="Bekel T."/>
            <person name="Beyer S."/>
            <person name="Bode E."/>
            <person name="Bode H.B."/>
            <person name="Bolten C.J."/>
            <person name="Choudhuri J.V."/>
            <person name="Doss S."/>
            <person name="Elnakady Y.A."/>
            <person name="Frank B."/>
            <person name="Gaigalat L."/>
            <person name="Goesmann A."/>
            <person name="Groeger C."/>
            <person name="Gross F."/>
            <person name="Jelsbak L."/>
            <person name="Jelsbak L."/>
            <person name="Kalinowski J."/>
            <person name="Kegler C."/>
            <person name="Knauber T."/>
            <person name="Konietzny S."/>
            <person name="Kopp M."/>
            <person name="Krause L."/>
            <person name="Krug D."/>
            <person name="Linke B."/>
            <person name="Mahmud T."/>
            <person name="Martinez-Arias R."/>
            <person name="McHardy A.C."/>
            <person name="Merai M."/>
            <person name="Meyer F."/>
            <person name="Mormann S."/>
            <person name="Munoz-Dorado J."/>
            <person name="Perez J."/>
            <person name="Pradella S."/>
            <person name="Rachid S."/>
            <person name="Raddatz G."/>
            <person name="Rosenau F."/>
            <person name="Rueckert C."/>
            <person name="Sasse F."/>
            <person name="Scharfe M."/>
            <person name="Schuster S.C."/>
            <person name="Suen G."/>
            <person name="Treuner-Lange A."/>
            <person name="Velicer G.J."/>
            <person name="Vorholter F.-J."/>
            <person name="Weissman K.J."/>
            <person name="Welch R.D."/>
            <person name="Wenzel S.C."/>
            <person name="Whitworth D.E."/>
            <person name="Wilhelm S."/>
            <person name="Wittmann C."/>
            <person name="Bloecker H."/>
            <person name="Puehler A."/>
            <person name="Mueller R."/>
        </authorList>
    </citation>
    <scope>NUCLEOTIDE SEQUENCE [LARGE SCALE GENOMIC DNA]</scope>
    <source>
        <strain evidence="4">So ce56</strain>
    </source>
</reference>
<dbReference type="PROSITE" id="PS51257">
    <property type="entry name" value="PROKAR_LIPOPROTEIN"/>
    <property type="match status" value="1"/>
</dbReference>
<dbReference type="PANTHER" id="PTHR38102">
    <property type="entry name" value="PERIPLASMIC CHAPERONE SPY"/>
    <property type="match status" value="1"/>
</dbReference>
<keyword evidence="2" id="KW-0732">Signal</keyword>
<dbReference type="PANTHER" id="PTHR38102:SF1">
    <property type="entry name" value="PERIPLASMIC CHAPERONE SPY"/>
    <property type="match status" value="1"/>
</dbReference>